<dbReference type="PANTHER" id="PTHR33129:SF1">
    <property type="entry name" value="ATP-BINDING PROTEIN"/>
    <property type="match status" value="1"/>
</dbReference>
<name>A0AAD6VFL9_9AGAR</name>
<feature type="compositionally biased region" description="Acidic residues" evidence="1">
    <location>
        <begin position="38"/>
        <end position="53"/>
    </location>
</feature>
<dbReference type="Proteomes" id="UP001219525">
    <property type="component" value="Unassembled WGS sequence"/>
</dbReference>
<accession>A0AAD6VFL9</accession>
<proteinExistence type="predicted"/>
<dbReference type="PANTHER" id="PTHR33129">
    <property type="entry name" value="PROTEIN KINASE DOMAIN-CONTAINING PROTEIN-RELATED"/>
    <property type="match status" value="1"/>
</dbReference>
<evidence type="ECO:0000313" key="3">
    <source>
        <dbReference type="Proteomes" id="UP001219525"/>
    </source>
</evidence>
<keyword evidence="3" id="KW-1185">Reference proteome</keyword>
<dbReference type="EMBL" id="JARJCW010000026">
    <property type="protein sequence ID" value="KAJ7211279.1"/>
    <property type="molecule type" value="Genomic_DNA"/>
</dbReference>
<gene>
    <name evidence="2" type="ORF">GGX14DRAFT_624105</name>
</gene>
<reference evidence="2" key="1">
    <citation type="submission" date="2023-03" db="EMBL/GenBank/DDBJ databases">
        <title>Massive genome expansion in bonnet fungi (Mycena s.s.) driven by repeated elements and novel gene families across ecological guilds.</title>
        <authorList>
            <consortium name="Lawrence Berkeley National Laboratory"/>
            <person name="Harder C.B."/>
            <person name="Miyauchi S."/>
            <person name="Viragh M."/>
            <person name="Kuo A."/>
            <person name="Thoen E."/>
            <person name="Andreopoulos B."/>
            <person name="Lu D."/>
            <person name="Skrede I."/>
            <person name="Drula E."/>
            <person name="Henrissat B."/>
            <person name="Morin E."/>
            <person name="Kohler A."/>
            <person name="Barry K."/>
            <person name="LaButti K."/>
            <person name="Morin E."/>
            <person name="Salamov A."/>
            <person name="Lipzen A."/>
            <person name="Mereny Z."/>
            <person name="Hegedus B."/>
            <person name="Baldrian P."/>
            <person name="Stursova M."/>
            <person name="Weitz H."/>
            <person name="Taylor A."/>
            <person name="Grigoriev I.V."/>
            <person name="Nagy L.G."/>
            <person name="Martin F."/>
            <person name="Kauserud H."/>
        </authorList>
    </citation>
    <scope>NUCLEOTIDE SEQUENCE</scope>
    <source>
        <strain evidence="2">9144</strain>
    </source>
</reference>
<dbReference type="AlphaFoldDB" id="A0AAD6VFL9"/>
<organism evidence="2 3">
    <name type="scientific">Mycena pura</name>
    <dbReference type="NCBI Taxonomy" id="153505"/>
    <lineage>
        <taxon>Eukaryota</taxon>
        <taxon>Fungi</taxon>
        <taxon>Dikarya</taxon>
        <taxon>Basidiomycota</taxon>
        <taxon>Agaricomycotina</taxon>
        <taxon>Agaricomycetes</taxon>
        <taxon>Agaricomycetidae</taxon>
        <taxon>Agaricales</taxon>
        <taxon>Marasmiineae</taxon>
        <taxon>Mycenaceae</taxon>
        <taxon>Mycena</taxon>
    </lineage>
</organism>
<protein>
    <submittedName>
        <fullName evidence="2">Uncharacterized protein</fullName>
    </submittedName>
</protein>
<comment type="caution">
    <text evidence="2">The sequence shown here is derived from an EMBL/GenBank/DDBJ whole genome shotgun (WGS) entry which is preliminary data.</text>
</comment>
<sequence length="538" mass="59719">MSSDHDLEEQLERLRAFYEKSWGHSWPTHEVVAHLPTDESDDATASDSDDDDSDKAMPDNVSQMFTVYDDMEEVAIALDMDTLLPALVLREEYKYLYATLEKRSEFLQRRYAAVVTGQPGIGKTTFLLYLLLERLRQKKPTAFQVKEDYFCLFDEKGAAIFNVKQMASERLRACWALADSNADLEKPCARFTSRAMVIVQASSPKPSRWKEWLKQLSGDLIVSELPTTLEIAAIAKELKLDATLVGPLVRKWGPSTRNIITLLEYRRDEEMKGDLERRLLSDVEAAARAVLASPERLSTMLVDTNARALSSTGSAAVFVRPFRSEGRRWPSSSQVFIPTEYLAGIVGNQGTQLANADALKLFAALSTHSFTRSPAGWKFKMDMHHLLCGGGAAIIIEKFSDLGEIIGEKMDMTPATKLLPGTLDSLASASSSDAFYWLPSVTNFPGIDGVLAHGDGNVFAVQSTLSTEHVCPADGLKKAWKHMAWARDAHSWHFVAVANTTATARNLGRSVAKDLEMFTLGRLKTKVDVWSCSLAPLR</sequence>
<evidence type="ECO:0000313" key="2">
    <source>
        <dbReference type="EMBL" id="KAJ7211279.1"/>
    </source>
</evidence>
<feature type="region of interest" description="Disordered" evidence="1">
    <location>
        <begin position="33"/>
        <end position="58"/>
    </location>
</feature>
<dbReference type="InterPro" id="IPR052980">
    <property type="entry name" value="Crinkler_effector"/>
</dbReference>
<evidence type="ECO:0000256" key="1">
    <source>
        <dbReference type="SAM" id="MobiDB-lite"/>
    </source>
</evidence>